<dbReference type="AlphaFoldDB" id="A0A4U5N2P1"/>
<organism evidence="2 3">
    <name type="scientific">Steinernema carpocapsae</name>
    <name type="common">Entomopathogenic nematode</name>
    <dbReference type="NCBI Taxonomy" id="34508"/>
    <lineage>
        <taxon>Eukaryota</taxon>
        <taxon>Metazoa</taxon>
        <taxon>Ecdysozoa</taxon>
        <taxon>Nematoda</taxon>
        <taxon>Chromadorea</taxon>
        <taxon>Rhabditida</taxon>
        <taxon>Tylenchina</taxon>
        <taxon>Panagrolaimomorpha</taxon>
        <taxon>Strongyloidoidea</taxon>
        <taxon>Steinernematidae</taxon>
        <taxon>Steinernema</taxon>
    </lineage>
</organism>
<keyword evidence="3" id="KW-1185">Reference proteome</keyword>
<dbReference type="Proteomes" id="UP000298663">
    <property type="component" value="Unassembled WGS sequence"/>
</dbReference>
<evidence type="ECO:0000256" key="1">
    <source>
        <dbReference type="SAM" id="SignalP"/>
    </source>
</evidence>
<sequence>MFTKLTILVLLVACIAGASIVHKVHNEIAIEAIPAVAVPVVHDVESNKLFAIIEKIGMGNVKKGCELGGCVRFG</sequence>
<evidence type="ECO:0000313" key="3">
    <source>
        <dbReference type="Proteomes" id="UP000298663"/>
    </source>
</evidence>
<dbReference type="EMBL" id="AZBU02000005">
    <property type="protein sequence ID" value="TKR76514.1"/>
    <property type="molecule type" value="Genomic_DNA"/>
</dbReference>
<reference evidence="2 3" key="1">
    <citation type="journal article" date="2015" name="Genome Biol.">
        <title>Comparative genomics of Steinernema reveals deeply conserved gene regulatory networks.</title>
        <authorList>
            <person name="Dillman A.R."/>
            <person name="Macchietto M."/>
            <person name="Porter C.F."/>
            <person name="Rogers A."/>
            <person name="Williams B."/>
            <person name="Antoshechkin I."/>
            <person name="Lee M.M."/>
            <person name="Goodwin Z."/>
            <person name="Lu X."/>
            <person name="Lewis E.E."/>
            <person name="Goodrich-Blair H."/>
            <person name="Stock S.P."/>
            <person name="Adams B.J."/>
            <person name="Sternberg P.W."/>
            <person name="Mortazavi A."/>
        </authorList>
    </citation>
    <scope>NUCLEOTIDE SEQUENCE [LARGE SCALE GENOMIC DNA]</scope>
    <source>
        <strain evidence="2 3">ALL</strain>
    </source>
</reference>
<proteinExistence type="predicted"/>
<gene>
    <name evidence="2" type="ORF">L596_017638</name>
</gene>
<keyword evidence="1" id="KW-0732">Signal</keyword>
<feature type="signal peptide" evidence="1">
    <location>
        <begin position="1"/>
        <end position="17"/>
    </location>
</feature>
<evidence type="ECO:0000313" key="2">
    <source>
        <dbReference type="EMBL" id="TKR76514.1"/>
    </source>
</evidence>
<feature type="chain" id="PRO_5020702704" evidence="1">
    <location>
        <begin position="18"/>
        <end position="74"/>
    </location>
</feature>
<protein>
    <submittedName>
        <fullName evidence="2">Uncharacterized protein</fullName>
    </submittedName>
</protein>
<name>A0A4U5N2P1_STECR</name>
<reference evidence="2 3" key="2">
    <citation type="journal article" date="2019" name="G3 (Bethesda)">
        <title>Hybrid Assembly of the Genome of the Entomopathogenic Nematode Steinernema carpocapsae Identifies the X-Chromosome.</title>
        <authorList>
            <person name="Serra L."/>
            <person name="Macchietto M."/>
            <person name="Macias-Munoz A."/>
            <person name="McGill C.J."/>
            <person name="Rodriguez I.M."/>
            <person name="Rodriguez B."/>
            <person name="Murad R."/>
            <person name="Mortazavi A."/>
        </authorList>
    </citation>
    <scope>NUCLEOTIDE SEQUENCE [LARGE SCALE GENOMIC DNA]</scope>
    <source>
        <strain evidence="2 3">ALL</strain>
    </source>
</reference>
<comment type="caution">
    <text evidence="2">The sequence shown here is derived from an EMBL/GenBank/DDBJ whole genome shotgun (WGS) entry which is preliminary data.</text>
</comment>
<accession>A0A4U5N2P1</accession>